<dbReference type="GO" id="GO:0017111">
    <property type="term" value="F:ribonucleoside triphosphate phosphatase activity"/>
    <property type="evidence" value="ECO:0007669"/>
    <property type="project" value="InterPro"/>
</dbReference>
<dbReference type="GO" id="GO:0036222">
    <property type="term" value="F:XTP diphosphatase activity"/>
    <property type="evidence" value="ECO:0007669"/>
    <property type="project" value="UniProtKB-UniRule"/>
</dbReference>
<dbReference type="RefSeq" id="WP_111921881.1">
    <property type="nucleotide sequence ID" value="NZ_CP173238.1"/>
</dbReference>
<evidence type="ECO:0000256" key="8">
    <source>
        <dbReference type="ARBA" id="ARBA00051875"/>
    </source>
</evidence>
<dbReference type="PANTHER" id="PTHR11067">
    <property type="entry name" value="INOSINE TRIPHOSPHATE PYROPHOSPHATASE/HAM1 PROTEIN"/>
    <property type="match status" value="1"/>
</dbReference>
<evidence type="ECO:0000256" key="3">
    <source>
        <dbReference type="ARBA" id="ARBA00022723"/>
    </source>
</evidence>
<dbReference type="InterPro" id="IPR020922">
    <property type="entry name" value="dITP/XTP_pyrophosphatase"/>
</dbReference>
<comment type="similarity">
    <text evidence="1 10 11">Belongs to the HAM1 NTPase family.</text>
</comment>
<gene>
    <name evidence="12" type="ORF">NCTC13028_02613</name>
</gene>
<dbReference type="PANTHER" id="PTHR11067:SF9">
    <property type="entry name" value="INOSINE TRIPHOSPHATE PYROPHOSPHATASE"/>
    <property type="match status" value="1"/>
</dbReference>
<dbReference type="NCBIfam" id="NF011397">
    <property type="entry name" value="PRK14822.1"/>
    <property type="match status" value="1"/>
</dbReference>
<dbReference type="Gene3D" id="3.90.950.10">
    <property type="match status" value="1"/>
</dbReference>
<dbReference type="Pfam" id="PF01725">
    <property type="entry name" value="Ham1p_like"/>
    <property type="match status" value="1"/>
</dbReference>
<dbReference type="EMBL" id="UAWC01000028">
    <property type="protein sequence ID" value="SQB37173.1"/>
    <property type="molecule type" value="Genomic_DNA"/>
</dbReference>
<dbReference type="GO" id="GO:0000166">
    <property type="term" value="F:nucleotide binding"/>
    <property type="evidence" value="ECO:0007669"/>
    <property type="project" value="UniProtKB-KW"/>
</dbReference>
<comment type="catalytic activity">
    <reaction evidence="8 10">
        <text>dITP + H2O = dIMP + diphosphate + H(+)</text>
        <dbReference type="Rhea" id="RHEA:28342"/>
        <dbReference type="ChEBI" id="CHEBI:15377"/>
        <dbReference type="ChEBI" id="CHEBI:15378"/>
        <dbReference type="ChEBI" id="CHEBI:33019"/>
        <dbReference type="ChEBI" id="CHEBI:61194"/>
        <dbReference type="ChEBI" id="CHEBI:61382"/>
        <dbReference type="EC" id="3.6.1.66"/>
    </reaction>
</comment>
<evidence type="ECO:0000256" key="6">
    <source>
        <dbReference type="ARBA" id="ARBA00022842"/>
    </source>
</evidence>
<dbReference type="InterPro" id="IPR029001">
    <property type="entry name" value="ITPase-like_fam"/>
</dbReference>
<feature type="binding site" evidence="10">
    <location>
        <begin position="154"/>
        <end position="157"/>
    </location>
    <ligand>
        <name>substrate</name>
    </ligand>
</feature>
<feature type="binding site" evidence="10">
    <location>
        <position position="41"/>
    </location>
    <ligand>
        <name>Mg(2+)</name>
        <dbReference type="ChEBI" id="CHEBI:18420"/>
    </ligand>
</feature>
<comment type="catalytic activity">
    <reaction evidence="9 10">
        <text>XTP + H2O = XMP + diphosphate + H(+)</text>
        <dbReference type="Rhea" id="RHEA:28610"/>
        <dbReference type="ChEBI" id="CHEBI:15377"/>
        <dbReference type="ChEBI" id="CHEBI:15378"/>
        <dbReference type="ChEBI" id="CHEBI:33019"/>
        <dbReference type="ChEBI" id="CHEBI:57464"/>
        <dbReference type="ChEBI" id="CHEBI:61314"/>
        <dbReference type="EC" id="3.6.1.66"/>
    </reaction>
</comment>
<dbReference type="GO" id="GO:0035870">
    <property type="term" value="F:dITP diphosphatase activity"/>
    <property type="evidence" value="ECO:0007669"/>
    <property type="project" value="UniProtKB-UniRule"/>
</dbReference>
<accession>A0A2X2WHX0</accession>
<dbReference type="GO" id="GO:0005829">
    <property type="term" value="C:cytosol"/>
    <property type="evidence" value="ECO:0007669"/>
    <property type="project" value="TreeGrafter"/>
</dbReference>
<evidence type="ECO:0000256" key="11">
    <source>
        <dbReference type="RuleBase" id="RU003781"/>
    </source>
</evidence>
<feature type="binding site" evidence="10">
    <location>
        <position position="74"/>
    </location>
    <ligand>
        <name>substrate</name>
    </ligand>
</feature>
<dbReference type="GO" id="GO:0009117">
    <property type="term" value="P:nucleotide metabolic process"/>
    <property type="evidence" value="ECO:0007669"/>
    <property type="project" value="UniProtKB-KW"/>
</dbReference>
<dbReference type="GO" id="GO:0046872">
    <property type="term" value="F:metal ion binding"/>
    <property type="evidence" value="ECO:0007669"/>
    <property type="project" value="UniProtKB-KW"/>
</dbReference>
<dbReference type="GO" id="GO:0009146">
    <property type="term" value="P:purine nucleoside triphosphate catabolic process"/>
    <property type="evidence" value="ECO:0007669"/>
    <property type="project" value="UniProtKB-UniRule"/>
</dbReference>
<dbReference type="CDD" id="cd00515">
    <property type="entry name" value="HAM1"/>
    <property type="match status" value="1"/>
</dbReference>
<sequence length="202" mass="22594">MKTVLLATNNENKVNEIKDILCELNLKVISLKEAGINIEVEEDELTFMGNALKKALTIHNALKNKQYMVLADDSGLSVDALGGAPGVFSARYAGEHGNSKANNKKLLKEMEGLKNRRAKFICAMALVVDKDNIIKVQGEIEGSIGYQEKGNNGFGYDPLFFIPKYNMTFAEMDKELKNSISHRRDALNKLKEKLKDYTIYSE</sequence>
<evidence type="ECO:0000256" key="1">
    <source>
        <dbReference type="ARBA" id="ARBA00008023"/>
    </source>
</evidence>
<dbReference type="AlphaFoldDB" id="A0A2X2WHX0"/>
<dbReference type="NCBIfam" id="TIGR00042">
    <property type="entry name" value="RdgB/HAM1 family non-canonical purine NTP pyrophosphatase"/>
    <property type="match status" value="1"/>
</dbReference>
<comment type="cofactor">
    <cofactor evidence="10">
        <name>Mg(2+)</name>
        <dbReference type="ChEBI" id="CHEBI:18420"/>
    </cofactor>
    <text evidence="10">Binds 1 Mg(2+) ion per subunit.</text>
</comment>
<evidence type="ECO:0000256" key="9">
    <source>
        <dbReference type="ARBA" id="ARBA00052017"/>
    </source>
</evidence>
<proteinExistence type="inferred from homology"/>
<feature type="binding site" evidence="10">
    <location>
        <begin position="182"/>
        <end position="183"/>
    </location>
    <ligand>
        <name>substrate</name>
    </ligand>
</feature>
<comment type="subunit">
    <text evidence="2 10">Homodimer.</text>
</comment>
<evidence type="ECO:0000313" key="12">
    <source>
        <dbReference type="EMBL" id="SQB37173.1"/>
    </source>
</evidence>
<evidence type="ECO:0000256" key="7">
    <source>
        <dbReference type="ARBA" id="ARBA00023080"/>
    </source>
</evidence>
<evidence type="ECO:0000256" key="10">
    <source>
        <dbReference type="HAMAP-Rule" id="MF_01405"/>
    </source>
</evidence>
<protein>
    <recommendedName>
        <fullName evidence="10">dITP/XTP pyrophosphatase</fullName>
        <ecNumber evidence="10">3.6.1.66</ecNumber>
    </recommendedName>
    <alternativeName>
        <fullName evidence="10">Non-canonical purine NTP pyrophosphatase</fullName>
    </alternativeName>
    <alternativeName>
        <fullName evidence="10">Non-standard purine NTP pyrophosphatase</fullName>
    </alternativeName>
    <alternativeName>
        <fullName evidence="10">Nucleoside-triphosphate diphosphatase</fullName>
    </alternativeName>
    <alternativeName>
        <fullName evidence="10">Nucleoside-triphosphate pyrophosphatase</fullName>
        <shortName evidence="10">NTPase</shortName>
    </alternativeName>
</protein>
<keyword evidence="3 10" id="KW-0479">Metal-binding</keyword>
<keyword evidence="7 10" id="KW-0546">Nucleotide metabolism</keyword>
<feature type="active site" description="Proton acceptor" evidence="10">
    <location>
        <position position="73"/>
    </location>
</feature>
<keyword evidence="5 10" id="KW-0378">Hydrolase</keyword>
<keyword evidence="4 10" id="KW-0547">Nucleotide-binding</keyword>
<feature type="binding site" evidence="10">
    <location>
        <begin position="8"/>
        <end position="13"/>
    </location>
    <ligand>
        <name>substrate</name>
    </ligand>
</feature>
<evidence type="ECO:0000256" key="4">
    <source>
        <dbReference type="ARBA" id="ARBA00022741"/>
    </source>
</evidence>
<name>A0A2X2WHX0_CLOCO</name>
<comment type="function">
    <text evidence="10">Pyrophosphatase that catalyzes the hydrolysis of nucleoside triphosphates to their monophosphate derivatives, with a high preference for the non-canonical purine nucleotides XTP (xanthosine triphosphate), dITP (deoxyinosine triphosphate) and ITP. Seems to function as a house-cleaning enzyme that removes non-canonical purine nucleotides from the nucleotide pool, thus preventing their incorporation into DNA/RNA and avoiding chromosomal lesions.</text>
</comment>
<dbReference type="GO" id="GO:0036220">
    <property type="term" value="F:ITP diphosphatase activity"/>
    <property type="evidence" value="ECO:0007669"/>
    <property type="project" value="UniProtKB-UniRule"/>
</dbReference>
<feature type="binding site" evidence="10">
    <location>
        <position position="177"/>
    </location>
    <ligand>
        <name>substrate</name>
    </ligand>
</feature>
<dbReference type="Proteomes" id="UP000250223">
    <property type="component" value="Unassembled WGS sequence"/>
</dbReference>
<dbReference type="EC" id="3.6.1.66" evidence="10"/>
<evidence type="ECO:0000256" key="5">
    <source>
        <dbReference type="ARBA" id="ARBA00022801"/>
    </source>
</evidence>
<dbReference type="SUPFAM" id="SSF52972">
    <property type="entry name" value="ITPase-like"/>
    <property type="match status" value="1"/>
</dbReference>
<feature type="binding site" evidence="10">
    <location>
        <position position="73"/>
    </location>
    <ligand>
        <name>Mg(2+)</name>
        <dbReference type="ChEBI" id="CHEBI:18420"/>
    </ligand>
</feature>
<reference evidence="12 13" key="1">
    <citation type="submission" date="2018-06" db="EMBL/GenBank/DDBJ databases">
        <authorList>
            <consortium name="Pathogen Informatics"/>
            <person name="Doyle S."/>
        </authorList>
    </citation>
    <scope>NUCLEOTIDE SEQUENCE [LARGE SCALE GENOMIC DNA]</scope>
    <source>
        <strain evidence="12 13">NCTC13028</strain>
    </source>
</reference>
<comment type="catalytic activity">
    <reaction evidence="10">
        <text>ITP + H2O = IMP + diphosphate + H(+)</text>
        <dbReference type="Rhea" id="RHEA:29399"/>
        <dbReference type="ChEBI" id="CHEBI:15377"/>
        <dbReference type="ChEBI" id="CHEBI:15378"/>
        <dbReference type="ChEBI" id="CHEBI:33019"/>
        <dbReference type="ChEBI" id="CHEBI:58053"/>
        <dbReference type="ChEBI" id="CHEBI:61402"/>
        <dbReference type="EC" id="3.6.1.66"/>
    </reaction>
</comment>
<dbReference type="FunFam" id="3.90.950.10:FF:000001">
    <property type="entry name" value="dITP/XTP pyrophosphatase"/>
    <property type="match status" value="1"/>
</dbReference>
<dbReference type="HAMAP" id="MF_01405">
    <property type="entry name" value="Non_canon_purine_NTPase"/>
    <property type="match status" value="1"/>
</dbReference>
<evidence type="ECO:0000313" key="13">
    <source>
        <dbReference type="Proteomes" id="UP000250223"/>
    </source>
</evidence>
<keyword evidence="6 10" id="KW-0460">Magnesium</keyword>
<organism evidence="12 13">
    <name type="scientific">Clostridium cochlearium</name>
    <dbReference type="NCBI Taxonomy" id="1494"/>
    <lineage>
        <taxon>Bacteria</taxon>
        <taxon>Bacillati</taxon>
        <taxon>Bacillota</taxon>
        <taxon>Clostridia</taxon>
        <taxon>Eubacteriales</taxon>
        <taxon>Clostridiaceae</taxon>
        <taxon>Clostridium</taxon>
    </lineage>
</organism>
<evidence type="ECO:0000256" key="2">
    <source>
        <dbReference type="ARBA" id="ARBA00011738"/>
    </source>
</evidence>
<dbReference type="InterPro" id="IPR002637">
    <property type="entry name" value="RdgB/HAM1"/>
</dbReference>